<protein>
    <submittedName>
        <fullName evidence="2">Uncharacterized protein</fullName>
    </submittedName>
</protein>
<reference evidence="2" key="1">
    <citation type="submission" date="2023-01" db="EMBL/GenBank/DDBJ databases">
        <title>Genome assembly of the deep-sea coral Lophelia pertusa.</title>
        <authorList>
            <person name="Herrera S."/>
            <person name="Cordes E."/>
        </authorList>
    </citation>
    <scope>NUCLEOTIDE SEQUENCE</scope>
    <source>
        <strain evidence="2">USNM1676648</strain>
        <tissue evidence="2">Polyp</tissue>
    </source>
</reference>
<comment type="caution">
    <text evidence="2">The sequence shown here is derived from an EMBL/GenBank/DDBJ whole genome shotgun (WGS) entry which is preliminary data.</text>
</comment>
<dbReference type="EMBL" id="MU827783">
    <property type="protein sequence ID" value="KAJ7336010.1"/>
    <property type="molecule type" value="Genomic_DNA"/>
</dbReference>
<name>A0A9W9YDJ0_9CNID</name>
<accession>A0A9W9YDJ0</accession>
<dbReference type="Proteomes" id="UP001163046">
    <property type="component" value="Unassembled WGS sequence"/>
</dbReference>
<keyword evidence="3" id="KW-1185">Reference proteome</keyword>
<gene>
    <name evidence="2" type="ORF">OS493_013380</name>
</gene>
<proteinExistence type="predicted"/>
<evidence type="ECO:0000256" key="1">
    <source>
        <dbReference type="SAM" id="MobiDB-lite"/>
    </source>
</evidence>
<feature type="region of interest" description="Disordered" evidence="1">
    <location>
        <begin position="53"/>
        <end position="76"/>
    </location>
</feature>
<organism evidence="2 3">
    <name type="scientific">Desmophyllum pertusum</name>
    <dbReference type="NCBI Taxonomy" id="174260"/>
    <lineage>
        <taxon>Eukaryota</taxon>
        <taxon>Metazoa</taxon>
        <taxon>Cnidaria</taxon>
        <taxon>Anthozoa</taxon>
        <taxon>Hexacorallia</taxon>
        <taxon>Scleractinia</taxon>
        <taxon>Caryophylliina</taxon>
        <taxon>Caryophylliidae</taxon>
        <taxon>Desmophyllum</taxon>
    </lineage>
</organism>
<sequence length="76" mass="8708">MGKRSIARRLNCKDHDGYFYWQITAEKLGLLNECRAWEAADNPTEKMLTAYGDKEGRHHQKLDRGSQGVRVDSVGK</sequence>
<dbReference type="AlphaFoldDB" id="A0A9W9YDJ0"/>
<dbReference type="OrthoDB" id="5970057at2759"/>
<evidence type="ECO:0000313" key="3">
    <source>
        <dbReference type="Proteomes" id="UP001163046"/>
    </source>
</evidence>
<evidence type="ECO:0000313" key="2">
    <source>
        <dbReference type="EMBL" id="KAJ7336010.1"/>
    </source>
</evidence>